<dbReference type="Proteomes" id="UP001732720">
    <property type="component" value="Chromosome 17"/>
</dbReference>
<reference evidence="2" key="1">
    <citation type="submission" date="2025-08" db="UniProtKB">
        <authorList>
            <consortium name="RefSeq"/>
        </authorList>
    </citation>
    <scope>IDENTIFICATION</scope>
</reference>
<name>A0AC58LDU2_CASCN</name>
<evidence type="ECO:0000313" key="1">
    <source>
        <dbReference type="Proteomes" id="UP001732720"/>
    </source>
</evidence>
<protein>
    <submittedName>
        <fullName evidence="2">Phosphatidylinositol-3-phosphatase SAC1 isoform X1</fullName>
    </submittedName>
</protein>
<keyword evidence="1" id="KW-1185">Reference proteome</keyword>
<proteinExistence type="predicted"/>
<organism evidence="1 2">
    <name type="scientific">Castor canadensis</name>
    <name type="common">American beaver</name>
    <dbReference type="NCBI Taxonomy" id="51338"/>
    <lineage>
        <taxon>Eukaryota</taxon>
        <taxon>Metazoa</taxon>
        <taxon>Chordata</taxon>
        <taxon>Craniata</taxon>
        <taxon>Vertebrata</taxon>
        <taxon>Euteleostomi</taxon>
        <taxon>Mammalia</taxon>
        <taxon>Eutheria</taxon>
        <taxon>Euarchontoglires</taxon>
        <taxon>Glires</taxon>
        <taxon>Rodentia</taxon>
        <taxon>Castorimorpha</taxon>
        <taxon>Castoridae</taxon>
        <taxon>Castor</taxon>
    </lineage>
</organism>
<evidence type="ECO:0000313" key="2">
    <source>
        <dbReference type="RefSeq" id="XP_073915308.1"/>
    </source>
</evidence>
<gene>
    <name evidence="2" type="primary">Sacm1l</name>
</gene>
<dbReference type="RefSeq" id="XP_073915308.1">
    <property type="nucleotide sequence ID" value="XM_074059207.1"/>
</dbReference>
<accession>A0AC58LDU2</accession>
<sequence>MAATAYERLKLHITPEKFYVEACDDGADDVLTIDRVSTEVTLAVKKDVPPSAVTRPIFGILGTIHLVAGNYLIVITKKTKIGEFFNHVIWKATDFDVLSYKKTMLHLTDIQLQDNKTFLAMLNHVLSMDGFYFSTTYDLTHTLQRLSNTSPEFQEMSLLERADQRFVWNGHLLRELSAQPEVHRFALPVLHGFITMHSCSVNGKYFDWILISRRSCFRAGVRYYVRGIDSEGHAANFVETEQIVHYSGSRASFVQTRGSIPVFWSQRPNLKYKPLPQINKVANHMDGFQRHFDSQVIIYGKQVIINLVNQKGSEKPLEQAFATMVSSLGSGMISRTCPDTLWETQRRNSSSRYIAFDFHKECRNMRWDRLSILLDQVAEMQDELSYFLVDSSGKVVTNQEGVFRSNCMDCLDRTNVIQSLLARRSLQAQLQGLWFFAWANLDCSPPTYASCVGGMTSLHHHACFFRLGVLHVGQKLEEQDEFEKIYKNAWADNANACAKQYAGTGALKTDFTRTGKRTQLGLIMDGLNSLIRYYKNNFSDGFRQDSIDLFLGNYSVDELESHSPLSVPRDWKFLALPIIMVVAFSMCIICLLMAGDTWTETLAYVLFWGVASIGTFFIILYNGKDFVDAPRLVQKEKID</sequence>